<dbReference type="InterPro" id="IPR014914">
    <property type="entry name" value="RES_dom"/>
</dbReference>
<gene>
    <name evidence="2" type="ORF">BCS92_05325</name>
    <name evidence="3" type="ORF">FC057_20060</name>
</gene>
<evidence type="ECO:0000313" key="2">
    <source>
        <dbReference type="EMBL" id="PMP17418.1"/>
    </source>
</evidence>
<reference evidence="2" key="2">
    <citation type="submission" date="2016-07" db="EMBL/GenBank/DDBJ databases">
        <authorList>
            <person name="Wan K."/>
            <person name="Booth B."/>
            <person name="Spirohn K."/>
            <person name="Hao T."/>
            <person name="Hu Y."/>
            <person name="Calderwood M."/>
            <person name="Hill D."/>
            <person name="Mohr S."/>
            <person name="Vidal M."/>
            <person name="Celniker S."/>
            <person name="Perrimon N."/>
        </authorList>
    </citation>
    <scope>NUCLEOTIDE SEQUENCE</scope>
    <source>
        <strain evidence="2">10N.222.48.A2</strain>
    </source>
</reference>
<dbReference type="SMART" id="SM00953">
    <property type="entry name" value="RES"/>
    <property type="match status" value="1"/>
</dbReference>
<sequence>MITLYRIVKEKWEESAFDGEGSRLYGGRWNSIGRSAVYVAASESLAILEILVHLKNTKVLENYVLFTLELDEADALVLENDDLPDNWNEEPAPLQTAEIGDQWLSSYSSLALAIPSVIVPREQNYVLNTKHPGYPKLIKTAKKHEISFDTRLL</sequence>
<reference evidence="2" key="3">
    <citation type="journal article" date="2018" name="Nature">
        <title>A major lineage of non-tailed dsDNA viruses as unrecognized killers of marine bacteria.</title>
        <authorList>
            <person name="Kauffman K.M."/>
            <person name="Hussain F.A."/>
            <person name="Yang J."/>
            <person name="Arevalo P."/>
            <person name="Brown J.M."/>
            <person name="Chang W.K."/>
            <person name="VanInsberghe D."/>
            <person name="Elsherbini J."/>
            <person name="Sharma R.S."/>
            <person name="Cutler M.B."/>
            <person name="Kelly L."/>
            <person name="Polz M.F."/>
        </authorList>
    </citation>
    <scope>NUCLEOTIDE SEQUENCE</scope>
    <source>
        <strain evidence="2">10N.222.48.A2</strain>
    </source>
</reference>
<dbReference type="RefSeq" id="WP_016800264.1">
    <property type="nucleotide sequence ID" value="NZ_MDBP01000025.1"/>
</dbReference>
<evidence type="ECO:0000313" key="4">
    <source>
        <dbReference type="Proteomes" id="UP000235579"/>
    </source>
</evidence>
<evidence type="ECO:0000313" key="5">
    <source>
        <dbReference type="Proteomes" id="UP000308018"/>
    </source>
</evidence>
<dbReference type="Pfam" id="PF08808">
    <property type="entry name" value="RES"/>
    <property type="match status" value="1"/>
</dbReference>
<dbReference type="Proteomes" id="UP000308018">
    <property type="component" value="Unassembled WGS sequence"/>
</dbReference>
<protein>
    <submittedName>
        <fullName evidence="3">RES domain-containing protein</fullName>
    </submittedName>
</protein>
<dbReference type="AlphaFoldDB" id="A0A2N7NN55"/>
<evidence type="ECO:0000259" key="1">
    <source>
        <dbReference type="SMART" id="SM00953"/>
    </source>
</evidence>
<reference evidence="3 5" key="4">
    <citation type="submission" date="2019-04" db="EMBL/GenBank/DDBJ databases">
        <title>A reverse ecology approach based on a biological definition of microbial populations.</title>
        <authorList>
            <person name="Arevalo P."/>
            <person name="Vaninsberghe D."/>
            <person name="Elsherbini J."/>
            <person name="Gore J."/>
            <person name="Polz M."/>
        </authorList>
    </citation>
    <scope>NUCLEOTIDE SEQUENCE [LARGE SCALE GENOMIC DNA]</scope>
    <source>
        <strain evidence="3 5">10N.222.45.A8</strain>
    </source>
</reference>
<dbReference type="EMBL" id="MDBP01000025">
    <property type="protein sequence ID" value="PMP17418.1"/>
    <property type="molecule type" value="Genomic_DNA"/>
</dbReference>
<feature type="domain" description="RES" evidence="1">
    <location>
        <begin position="16"/>
        <end position="141"/>
    </location>
</feature>
<accession>A0A2N7NN55</accession>
<evidence type="ECO:0000313" key="3">
    <source>
        <dbReference type="EMBL" id="TKG29170.1"/>
    </source>
</evidence>
<proteinExistence type="predicted"/>
<name>A0A2N7NN55_9VIBR</name>
<dbReference type="EMBL" id="SYVV01000036">
    <property type="protein sequence ID" value="TKG29170.1"/>
    <property type="molecule type" value="Genomic_DNA"/>
</dbReference>
<organism evidence="2 4">
    <name type="scientific">Vibrio tasmaniensis</name>
    <dbReference type="NCBI Taxonomy" id="212663"/>
    <lineage>
        <taxon>Bacteria</taxon>
        <taxon>Pseudomonadati</taxon>
        <taxon>Pseudomonadota</taxon>
        <taxon>Gammaproteobacteria</taxon>
        <taxon>Vibrionales</taxon>
        <taxon>Vibrionaceae</taxon>
        <taxon>Vibrio</taxon>
    </lineage>
</organism>
<reference evidence="4" key="1">
    <citation type="submission" date="2016-07" db="EMBL/GenBank/DDBJ databases">
        <title>Nontailed viruses are major unrecognized killers of bacteria in the ocean.</title>
        <authorList>
            <person name="Kauffman K."/>
            <person name="Hussain F."/>
            <person name="Yang J."/>
            <person name="Arevalo P."/>
            <person name="Brown J."/>
            <person name="Cutler M."/>
            <person name="Kelly L."/>
            <person name="Polz M.F."/>
        </authorList>
    </citation>
    <scope>NUCLEOTIDE SEQUENCE [LARGE SCALE GENOMIC DNA]</scope>
    <source>
        <strain evidence="4">10N.222.48.A2</strain>
    </source>
</reference>
<comment type="caution">
    <text evidence="2">The sequence shown here is derived from an EMBL/GenBank/DDBJ whole genome shotgun (WGS) entry which is preliminary data.</text>
</comment>
<dbReference type="Proteomes" id="UP000235579">
    <property type="component" value="Unassembled WGS sequence"/>
</dbReference>